<proteinExistence type="predicted"/>
<evidence type="ECO:0000256" key="1">
    <source>
        <dbReference type="ARBA" id="ARBA00022676"/>
    </source>
</evidence>
<evidence type="ECO:0000313" key="4">
    <source>
        <dbReference type="EMBL" id="KRO07926.1"/>
    </source>
</evidence>
<protein>
    <submittedName>
        <fullName evidence="4">Glycosyltransferase WchA</fullName>
    </submittedName>
</protein>
<dbReference type="Pfam" id="PF00535">
    <property type="entry name" value="Glycos_transf_2"/>
    <property type="match status" value="1"/>
</dbReference>
<evidence type="ECO:0000313" key="5">
    <source>
        <dbReference type="Proteomes" id="UP000051783"/>
    </source>
</evidence>
<dbReference type="PATRIC" id="fig|942150.3.peg.1121"/>
<keyword evidence="1" id="KW-0328">Glycosyltransferase</keyword>
<accession>A0A0R2M309</accession>
<keyword evidence="5" id="KW-1185">Reference proteome</keyword>
<dbReference type="AlphaFoldDB" id="A0A0R2M309"/>
<dbReference type="Gene3D" id="3.90.550.10">
    <property type="entry name" value="Spore Coat Polysaccharide Biosynthesis Protein SpsA, Chain A"/>
    <property type="match status" value="1"/>
</dbReference>
<dbReference type="PANTHER" id="PTHR22916">
    <property type="entry name" value="GLYCOSYLTRANSFERASE"/>
    <property type="match status" value="1"/>
</dbReference>
<organism evidence="4 5">
    <name type="scientific">Lactiplantibacillus xiangfangensis</name>
    <dbReference type="NCBI Taxonomy" id="942150"/>
    <lineage>
        <taxon>Bacteria</taxon>
        <taxon>Bacillati</taxon>
        <taxon>Bacillota</taxon>
        <taxon>Bacilli</taxon>
        <taxon>Lactobacillales</taxon>
        <taxon>Lactobacillaceae</taxon>
        <taxon>Lactiplantibacillus</taxon>
    </lineage>
</organism>
<dbReference type="CDD" id="cd00761">
    <property type="entry name" value="Glyco_tranf_GTA_type"/>
    <property type="match status" value="1"/>
</dbReference>
<dbReference type="OrthoDB" id="396512at2"/>
<dbReference type="PANTHER" id="PTHR22916:SF51">
    <property type="entry name" value="GLYCOSYLTRANSFERASE EPSH-RELATED"/>
    <property type="match status" value="1"/>
</dbReference>
<dbReference type="InterPro" id="IPR001173">
    <property type="entry name" value="Glyco_trans_2-like"/>
</dbReference>
<dbReference type="STRING" id="942150.IV64_GL001086"/>
<gene>
    <name evidence="4" type="ORF">IV64_GL001086</name>
</gene>
<dbReference type="InterPro" id="IPR029044">
    <property type="entry name" value="Nucleotide-diphossugar_trans"/>
</dbReference>
<comment type="caution">
    <text evidence="4">The sequence shown here is derived from an EMBL/GenBank/DDBJ whole genome shotgun (WGS) entry which is preliminary data.</text>
</comment>
<reference evidence="4 5" key="1">
    <citation type="journal article" date="2015" name="Genome Announc.">
        <title>Expanding the biotechnology potential of lactobacilli through comparative genomics of 213 strains and associated genera.</title>
        <authorList>
            <person name="Sun Z."/>
            <person name="Harris H.M."/>
            <person name="McCann A."/>
            <person name="Guo C."/>
            <person name="Argimon S."/>
            <person name="Zhang W."/>
            <person name="Yang X."/>
            <person name="Jeffery I.B."/>
            <person name="Cooney J.C."/>
            <person name="Kagawa T.F."/>
            <person name="Liu W."/>
            <person name="Song Y."/>
            <person name="Salvetti E."/>
            <person name="Wrobel A."/>
            <person name="Rasinkangas P."/>
            <person name="Parkhill J."/>
            <person name="Rea M.C."/>
            <person name="O'Sullivan O."/>
            <person name="Ritari J."/>
            <person name="Douillard F.P."/>
            <person name="Paul Ross R."/>
            <person name="Yang R."/>
            <person name="Briner A.E."/>
            <person name="Felis G.E."/>
            <person name="de Vos W.M."/>
            <person name="Barrangou R."/>
            <person name="Klaenhammer T.R."/>
            <person name="Caufield P.W."/>
            <person name="Cui Y."/>
            <person name="Zhang H."/>
            <person name="O'Toole P.W."/>
        </authorList>
    </citation>
    <scope>NUCLEOTIDE SEQUENCE [LARGE SCALE GENOMIC DNA]</scope>
    <source>
        <strain evidence="4 5">LMG 26013</strain>
    </source>
</reference>
<feature type="domain" description="Glycosyltransferase 2-like" evidence="3">
    <location>
        <begin position="21"/>
        <end position="186"/>
    </location>
</feature>
<name>A0A0R2M309_9LACO</name>
<sequence>MYLLSLLFHNMRRIPMSELVTVIIPVYNVEQYVERCIRSVLKQTYVNMEILLINDGSTDRSRMICERISRTESRITLIDKKNGGLSSARNVGLAHANGQLVTFIDSDDWIETDFVEQLVLAITKNQADISTFHVKKEKKSGYSPKVVPVTQNDWQFYSSRQALKQLFTDNQIGYCATSKMYRTSLFLDNGILFPVGMLMEDKATTYKLIDQAKHGVIVSTLEKYHYFMRTTGIMKRTFTTKRFDSFVVHDQIMEYMQVRHPELLLLVKQRPDLQFKCTT</sequence>
<dbReference type="SUPFAM" id="SSF53448">
    <property type="entry name" value="Nucleotide-diphospho-sugar transferases"/>
    <property type="match status" value="1"/>
</dbReference>
<dbReference type="EMBL" id="JQCL01000095">
    <property type="protein sequence ID" value="KRO07926.1"/>
    <property type="molecule type" value="Genomic_DNA"/>
</dbReference>
<evidence type="ECO:0000256" key="2">
    <source>
        <dbReference type="ARBA" id="ARBA00022679"/>
    </source>
</evidence>
<dbReference type="Proteomes" id="UP000051783">
    <property type="component" value="Unassembled WGS sequence"/>
</dbReference>
<evidence type="ECO:0000259" key="3">
    <source>
        <dbReference type="Pfam" id="PF00535"/>
    </source>
</evidence>
<dbReference type="GO" id="GO:0016757">
    <property type="term" value="F:glycosyltransferase activity"/>
    <property type="evidence" value="ECO:0007669"/>
    <property type="project" value="UniProtKB-KW"/>
</dbReference>
<keyword evidence="2 4" id="KW-0808">Transferase</keyword>